<dbReference type="SMART" id="SM00490">
    <property type="entry name" value="HELICc"/>
    <property type="match status" value="1"/>
</dbReference>
<geneLocation type="plasmid" evidence="5 7">
    <name>unnamed2</name>
</geneLocation>
<evidence type="ECO:0000313" key="4">
    <source>
        <dbReference type="EMBL" id="NWJ47063.1"/>
    </source>
</evidence>
<keyword evidence="2" id="KW-0067">ATP-binding</keyword>
<dbReference type="GO" id="GO:0003676">
    <property type="term" value="F:nucleic acid binding"/>
    <property type="evidence" value="ECO:0007669"/>
    <property type="project" value="InterPro"/>
</dbReference>
<name>A0A8T7M4Q2_9CHLR</name>
<dbReference type="GO" id="GO:0005524">
    <property type="term" value="F:ATP binding"/>
    <property type="evidence" value="ECO:0007669"/>
    <property type="project" value="UniProtKB-KW"/>
</dbReference>
<dbReference type="GO" id="GO:0016787">
    <property type="term" value="F:hydrolase activity"/>
    <property type="evidence" value="ECO:0007669"/>
    <property type="project" value="UniProtKB-KW"/>
</dbReference>
<dbReference type="GO" id="GO:0006289">
    <property type="term" value="P:nucleotide-excision repair"/>
    <property type="evidence" value="ECO:0007669"/>
    <property type="project" value="TreeGrafter"/>
</dbReference>
<dbReference type="Pfam" id="PF00270">
    <property type="entry name" value="DEAD"/>
    <property type="match status" value="1"/>
</dbReference>
<dbReference type="PROSITE" id="PS51192">
    <property type="entry name" value="HELICASE_ATP_BIND_1"/>
    <property type="match status" value="1"/>
</dbReference>
<dbReference type="InterPro" id="IPR027417">
    <property type="entry name" value="P-loop_NTPase"/>
</dbReference>
<dbReference type="SMART" id="SM00487">
    <property type="entry name" value="DEXDc"/>
    <property type="match status" value="1"/>
</dbReference>
<evidence type="ECO:0000313" key="6">
    <source>
        <dbReference type="Proteomes" id="UP000521676"/>
    </source>
</evidence>
<evidence type="ECO:0000259" key="3">
    <source>
        <dbReference type="PROSITE" id="PS51192"/>
    </source>
</evidence>
<dbReference type="Pfam" id="PF00271">
    <property type="entry name" value="Helicase_C"/>
    <property type="match status" value="1"/>
</dbReference>
<keyword evidence="1" id="KW-0547">Nucleotide-binding</keyword>
<dbReference type="SUPFAM" id="SSF52540">
    <property type="entry name" value="P-loop containing nucleoside triphosphate hydrolases"/>
    <property type="match status" value="1"/>
</dbReference>
<dbReference type="Proteomes" id="UP001431572">
    <property type="component" value="Plasmid unnamed2"/>
</dbReference>
<dbReference type="EMBL" id="JACATZ010000002">
    <property type="protein sequence ID" value="NWJ47063.1"/>
    <property type="molecule type" value="Genomic_DNA"/>
</dbReference>
<dbReference type="InterPro" id="IPR017575">
    <property type="entry name" value="CRISPR-assoc_helicase_Cas3"/>
</dbReference>
<dbReference type="NCBIfam" id="TIGR03158">
    <property type="entry name" value="cas3_cyano"/>
    <property type="match status" value="1"/>
</dbReference>
<proteinExistence type="predicted"/>
<evidence type="ECO:0000256" key="1">
    <source>
        <dbReference type="ARBA" id="ARBA00022741"/>
    </source>
</evidence>
<dbReference type="Proteomes" id="UP000521676">
    <property type="component" value="Unassembled WGS sequence"/>
</dbReference>
<dbReference type="EMBL" id="CP128402">
    <property type="protein sequence ID" value="WJW70377.1"/>
    <property type="molecule type" value="Genomic_DNA"/>
</dbReference>
<gene>
    <name evidence="4" type="primary">cas3</name>
    <name evidence="4" type="ORF">HXX08_14475</name>
    <name evidence="5" type="ORF">OZ401_004951</name>
</gene>
<organism evidence="4 6">
    <name type="scientific">Candidatus Chlorohelix allophototropha</name>
    <dbReference type="NCBI Taxonomy" id="3003348"/>
    <lineage>
        <taxon>Bacteria</taxon>
        <taxon>Bacillati</taxon>
        <taxon>Chloroflexota</taxon>
        <taxon>Chloroflexia</taxon>
        <taxon>Candidatus Chloroheliales</taxon>
        <taxon>Candidatus Chloroheliaceae</taxon>
        <taxon>Candidatus Chlorohelix</taxon>
    </lineage>
</organism>
<dbReference type="AlphaFoldDB" id="A0A8T7M4Q2"/>
<dbReference type="GO" id="GO:0036297">
    <property type="term" value="P:interstrand cross-link repair"/>
    <property type="evidence" value="ECO:0007669"/>
    <property type="project" value="TreeGrafter"/>
</dbReference>
<sequence>MAEFRIELGSIYSRLATAADLKGLSIERLPLHYQSKLRYHQARVWQAFNDPDLDVIFDTALTGDGKSLAGQLPILTQNKCALLTYPTNDLIKDQERQVARYIQEFGRNLHFDTMYGERITELMEIQEIGKRSSQILKLFSSNDVLLTNPDLFHLLGSYNYPGSDGEKRDYVYAIPPNFDYFIFDEFHIFGAPQVISILNILNYHRAIGTGRKLKYIFLSATPSKLFKKLLDNSGFRWTEIAGDYSAVPAFGYTEKPIVQPISLRLHPLNEKGAFAWAETHLEELVTFYQANPGAKGVFIANSVATAKRLTKFYQAELEQKHGIKVGENTGLTSREERDRVMGQDSAVQLIIATSTIDVGVDFKINLLIFESSNAGTFIQRLGRLGRHEGWQEYRAYALLPDWIVGKFAARFGDIGTSVPRLDFLAAIQGSDKLTTKPDAAADAGAIFQPDQEFKNYASKWGCLQTAAIIVKAQSKLGGFKSTGDDVKNLREQYNRQYGVKEGEDNTKRWVAKYLELWGKPEDTNKKERKILEELTSFRGRSPLACGIYDETDGHFKTYDLFFLLANTEFIPMSESEFRRKAGDDFAKYQSRELKLYVRLKSYLEERESFTLYNSRSFKDKLNQINVFDNFTIQDNRTLALLPDDSVNDRLAELSLVSLVVGDKPKDFKRRKALSPLFPVYTVKDKNGLLRSVVFGMDALLAHSLVFYEKPSDEDSIFIC</sequence>
<evidence type="ECO:0000313" key="7">
    <source>
        <dbReference type="Proteomes" id="UP001431572"/>
    </source>
</evidence>
<dbReference type="GO" id="GO:0051607">
    <property type="term" value="P:defense response to virus"/>
    <property type="evidence" value="ECO:0007669"/>
    <property type="project" value="UniProtKB-KW"/>
</dbReference>
<dbReference type="InterPro" id="IPR014001">
    <property type="entry name" value="Helicase_ATP-bd"/>
</dbReference>
<dbReference type="Gene3D" id="3.40.50.300">
    <property type="entry name" value="P-loop containing nucleotide triphosphate hydrolases"/>
    <property type="match status" value="2"/>
</dbReference>
<dbReference type="PANTHER" id="PTHR47957">
    <property type="entry name" value="ATP-DEPENDENT HELICASE HRQ1"/>
    <property type="match status" value="1"/>
</dbReference>
<dbReference type="InterPro" id="IPR011545">
    <property type="entry name" value="DEAD/DEAH_box_helicase_dom"/>
</dbReference>
<protein>
    <submittedName>
        <fullName evidence="4">Type I-D CRISPR-associated helicase Cas3</fullName>
    </submittedName>
</protein>
<keyword evidence="5" id="KW-0614">Plasmid</keyword>
<reference evidence="4 6" key="1">
    <citation type="submission" date="2020-06" db="EMBL/GenBank/DDBJ databases">
        <title>Anoxygenic phototrophic Chloroflexota member uses a Type I reaction center.</title>
        <authorList>
            <person name="Tsuji J.M."/>
            <person name="Shaw N.A."/>
            <person name="Nagashima S."/>
            <person name="Venkiteswaran J."/>
            <person name="Schiff S.L."/>
            <person name="Hanada S."/>
            <person name="Tank M."/>
            <person name="Neufeld J.D."/>
        </authorList>
    </citation>
    <scope>NUCLEOTIDE SEQUENCE [LARGE SCALE GENOMIC DNA]</scope>
    <source>
        <strain evidence="4">L227-S17</strain>
    </source>
</reference>
<accession>A0A8T7M4Q2</accession>
<feature type="domain" description="Helicase ATP-binding" evidence="3">
    <location>
        <begin position="62"/>
        <end position="240"/>
    </location>
</feature>
<dbReference type="GO" id="GO:0043138">
    <property type="term" value="F:3'-5' DNA helicase activity"/>
    <property type="evidence" value="ECO:0007669"/>
    <property type="project" value="TreeGrafter"/>
</dbReference>
<evidence type="ECO:0000313" key="5">
    <source>
        <dbReference type="EMBL" id="WJW70377.1"/>
    </source>
</evidence>
<dbReference type="InterPro" id="IPR001650">
    <property type="entry name" value="Helicase_C-like"/>
</dbReference>
<keyword evidence="7" id="KW-1185">Reference proteome</keyword>
<dbReference type="PANTHER" id="PTHR47957:SF3">
    <property type="entry name" value="ATP-DEPENDENT HELICASE HRQ1"/>
    <property type="match status" value="1"/>
</dbReference>
<reference evidence="5" key="2">
    <citation type="journal article" date="2024" name="Nature">
        <title>Anoxygenic phototroph of the Chloroflexota uses a type I reaction centre.</title>
        <authorList>
            <person name="Tsuji J.M."/>
            <person name="Shaw N.A."/>
            <person name="Nagashima S."/>
            <person name="Venkiteswaran J.J."/>
            <person name="Schiff S.L."/>
            <person name="Watanabe T."/>
            <person name="Fukui M."/>
            <person name="Hanada S."/>
            <person name="Tank M."/>
            <person name="Neufeld J.D."/>
        </authorList>
    </citation>
    <scope>NUCLEOTIDE SEQUENCE</scope>
    <source>
        <strain evidence="5">L227-S17</strain>
        <plasmid evidence="5 7">unnamed2</plasmid>
    </source>
</reference>
<dbReference type="RefSeq" id="WP_341472246.1">
    <property type="nucleotide sequence ID" value="NZ_CP128402.1"/>
</dbReference>
<evidence type="ECO:0000256" key="2">
    <source>
        <dbReference type="ARBA" id="ARBA00022840"/>
    </source>
</evidence>